<dbReference type="InterPro" id="IPR053191">
    <property type="entry name" value="DcsG_Biosynth_Enzyme"/>
</dbReference>
<dbReference type="SUPFAM" id="SSF56059">
    <property type="entry name" value="Glutathione synthetase ATP-binding domain-like"/>
    <property type="match status" value="1"/>
</dbReference>
<dbReference type="PANTHER" id="PTHR39217">
    <property type="match status" value="1"/>
</dbReference>
<name>A0ABQ5UZ21_9PROT</name>
<dbReference type="InterPro" id="IPR013815">
    <property type="entry name" value="ATP_grasp_subdomain_1"/>
</dbReference>
<evidence type="ECO:0000313" key="1">
    <source>
        <dbReference type="EMBL" id="GLQ20539.1"/>
    </source>
</evidence>
<organism evidence="1 2">
    <name type="scientific">Algimonas porphyrae</name>
    <dbReference type="NCBI Taxonomy" id="1128113"/>
    <lineage>
        <taxon>Bacteria</taxon>
        <taxon>Pseudomonadati</taxon>
        <taxon>Pseudomonadota</taxon>
        <taxon>Alphaproteobacteria</taxon>
        <taxon>Maricaulales</taxon>
        <taxon>Robiginitomaculaceae</taxon>
        <taxon>Algimonas</taxon>
    </lineage>
</organism>
<evidence type="ECO:0000313" key="2">
    <source>
        <dbReference type="Proteomes" id="UP001161390"/>
    </source>
</evidence>
<sequence length="301" mass="33719">MMTIGLLASANLLPGPGKKRDDAFEFDEELGSLRPGFAQLDMMLEPVLWDEADRHAERFDAMLPLMVWDYFEGHERRFLDVMTRANEKTRLLNPPDLLRWNSDKLYLDVMARRGAKVIPTLRVESVTPEDADAAFARFGTDRIVIKPQVGGGAWRQALYRQGDPWPAADTLPPEGALIQPFLPSVVEEGEYSFLYFGGRFSHALVKNAKAGDYRIQSLYGGTETTYTPRPEDIQAADAILATLDQTPLYARIDLLRGLDGELALIELEMIEPYLYLPHANVVDGINQGALQLGQALKARLK</sequence>
<dbReference type="Gene3D" id="3.30.1490.20">
    <property type="entry name" value="ATP-grasp fold, A domain"/>
    <property type="match status" value="1"/>
</dbReference>
<comment type="caution">
    <text evidence="1">The sequence shown here is derived from an EMBL/GenBank/DDBJ whole genome shotgun (WGS) entry which is preliminary data.</text>
</comment>
<proteinExistence type="predicted"/>
<keyword evidence="2" id="KW-1185">Reference proteome</keyword>
<evidence type="ECO:0008006" key="3">
    <source>
        <dbReference type="Google" id="ProtNLM"/>
    </source>
</evidence>
<dbReference type="Gene3D" id="3.30.470.20">
    <property type="entry name" value="ATP-grasp fold, B domain"/>
    <property type="match status" value="1"/>
</dbReference>
<accession>A0ABQ5UZ21</accession>
<dbReference type="Gene3D" id="3.40.50.20">
    <property type="match status" value="1"/>
</dbReference>
<protein>
    <recommendedName>
        <fullName evidence="3">ATP-grasp domain-containing protein</fullName>
    </recommendedName>
</protein>
<dbReference type="EMBL" id="BSNJ01000003">
    <property type="protein sequence ID" value="GLQ20539.1"/>
    <property type="molecule type" value="Genomic_DNA"/>
</dbReference>
<dbReference type="Proteomes" id="UP001161390">
    <property type="component" value="Unassembled WGS sequence"/>
</dbReference>
<reference evidence="1" key="1">
    <citation type="journal article" date="2014" name="Int. J. Syst. Evol. Microbiol.">
        <title>Complete genome of a new Firmicutes species belonging to the dominant human colonic microbiota ('Ruminococcus bicirculans') reveals two chromosomes and a selective capacity to utilize plant glucans.</title>
        <authorList>
            <consortium name="NISC Comparative Sequencing Program"/>
            <person name="Wegmann U."/>
            <person name="Louis P."/>
            <person name="Goesmann A."/>
            <person name="Henrissat B."/>
            <person name="Duncan S.H."/>
            <person name="Flint H.J."/>
        </authorList>
    </citation>
    <scope>NUCLEOTIDE SEQUENCE</scope>
    <source>
        <strain evidence="1">NBRC 108216</strain>
    </source>
</reference>
<reference evidence="1" key="2">
    <citation type="submission" date="2023-01" db="EMBL/GenBank/DDBJ databases">
        <title>Draft genome sequence of Algimonas porphyrae strain NBRC 108216.</title>
        <authorList>
            <person name="Sun Q."/>
            <person name="Mori K."/>
        </authorList>
    </citation>
    <scope>NUCLEOTIDE SEQUENCE</scope>
    <source>
        <strain evidence="1">NBRC 108216</strain>
    </source>
</reference>
<gene>
    <name evidence="1" type="ORF">GCM10007854_14940</name>
</gene>
<dbReference type="RefSeq" id="WP_284371244.1">
    <property type="nucleotide sequence ID" value="NZ_BSNJ01000003.1"/>
</dbReference>
<dbReference type="PANTHER" id="PTHR39217:SF1">
    <property type="entry name" value="GLUTATHIONE SYNTHETASE"/>
    <property type="match status" value="1"/>
</dbReference>